<name>A0A545UBK1_9GAMM</name>
<organism evidence="9 10">
    <name type="scientific">Aliikangiella coralliicola</name>
    <dbReference type="NCBI Taxonomy" id="2592383"/>
    <lineage>
        <taxon>Bacteria</taxon>
        <taxon>Pseudomonadati</taxon>
        <taxon>Pseudomonadota</taxon>
        <taxon>Gammaproteobacteria</taxon>
        <taxon>Oceanospirillales</taxon>
        <taxon>Pleioneaceae</taxon>
        <taxon>Aliikangiella</taxon>
    </lineage>
</organism>
<evidence type="ECO:0000256" key="7">
    <source>
        <dbReference type="SAM" id="MobiDB-lite"/>
    </source>
</evidence>
<accession>A0A545UBK1</accession>
<dbReference type="OrthoDB" id="337830at2"/>
<dbReference type="GO" id="GO:0009851">
    <property type="term" value="P:auxin biosynthetic process"/>
    <property type="evidence" value="ECO:0007669"/>
    <property type="project" value="UniProtKB-KW"/>
</dbReference>
<dbReference type="PANTHER" id="PTHR10742:SF342">
    <property type="entry name" value="AMINE OXIDASE"/>
    <property type="match status" value="1"/>
</dbReference>
<gene>
    <name evidence="9" type="ORF">FLL46_13565</name>
</gene>
<dbReference type="InterPro" id="IPR002937">
    <property type="entry name" value="Amino_oxidase"/>
</dbReference>
<sequence>MTSQYSKLSRREFLAQISQTAATSALIRAATAMGITASAIGCGSSSNANSGGGGNNPPPVQQNPSPRPADWPAGVGSGSSVIILGAGIAGMVTAFEMSKLGFQVTILEAQANAGGRCKTLRSGDIVTELDSEQNCLFDDEPGLYFNPGPARIPHHHDLILGYCREFGVALEPFINENKAALFHSTTAFNGQPQIARQIIADTRGYIGDLLAKATRDNVLNINLSVTEQNNLIALLQQFGSLNANLDYQGTDRAGYAGQENAGGRLRGTQVDPISLNDLLASNFWQSQLDFFQSLDQQSSLLQPVGGMDNIARAFEQRVADSIIYSAEVSEIRKTSNGVNIVYRDATQAQMSLQADYCVCSIPATVLRNITNDFSAQHASAINNFVYSQSGKLAFQSRRFWEQDHNIYGGISWTDQNITQIWYPSAGYGQQQGIIVGAYTFGAAAGTEFANLSPSQRVTWGTTQAGQLHNEFLTETSAGISVSWPKMPYQLGAWGVSDPGVLTTADDNILFAGEHLSQLQGWQEGAVLSAYNAIDQIVSLVQG</sequence>
<evidence type="ECO:0000256" key="2">
    <source>
        <dbReference type="ARBA" id="ARBA00005833"/>
    </source>
</evidence>
<dbReference type="InterPro" id="IPR006311">
    <property type="entry name" value="TAT_signal"/>
</dbReference>
<dbReference type="EMBL" id="VIKS01000009">
    <property type="protein sequence ID" value="TQV86842.1"/>
    <property type="molecule type" value="Genomic_DNA"/>
</dbReference>
<dbReference type="EC" id="1.13.12.3" evidence="3"/>
<dbReference type="PANTHER" id="PTHR10742">
    <property type="entry name" value="FLAVIN MONOAMINE OXIDASE"/>
    <property type="match status" value="1"/>
</dbReference>
<dbReference type="GO" id="GO:0009063">
    <property type="term" value="P:amino acid catabolic process"/>
    <property type="evidence" value="ECO:0007669"/>
    <property type="project" value="TreeGrafter"/>
</dbReference>
<evidence type="ECO:0000256" key="4">
    <source>
        <dbReference type="ARBA" id="ARBA00017871"/>
    </source>
</evidence>
<evidence type="ECO:0000259" key="8">
    <source>
        <dbReference type="Pfam" id="PF01593"/>
    </source>
</evidence>
<feature type="domain" description="Amine oxidase" evidence="8">
    <location>
        <begin position="88"/>
        <end position="535"/>
    </location>
</feature>
<dbReference type="Gene3D" id="3.50.50.60">
    <property type="entry name" value="FAD/NAD(P)-binding domain"/>
    <property type="match status" value="1"/>
</dbReference>
<dbReference type="InterPro" id="IPR050281">
    <property type="entry name" value="Flavin_monoamine_oxidase"/>
</dbReference>
<dbReference type="Gene3D" id="1.20.1440.240">
    <property type="match status" value="1"/>
</dbReference>
<evidence type="ECO:0000313" key="10">
    <source>
        <dbReference type="Proteomes" id="UP000315439"/>
    </source>
</evidence>
<dbReference type="PROSITE" id="PS51318">
    <property type="entry name" value="TAT"/>
    <property type="match status" value="1"/>
</dbReference>
<dbReference type="Pfam" id="PF01593">
    <property type="entry name" value="Amino_oxidase"/>
    <property type="match status" value="1"/>
</dbReference>
<dbReference type="GO" id="GO:0050361">
    <property type="term" value="F:tryptophan 2-monooxygenase activity"/>
    <property type="evidence" value="ECO:0007669"/>
    <property type="project" value="UniProtKB-EC"/>
</dbReference>
<comment type="pathway">
    <text evidence="1">Plant hormone metabolism; auxin biosynthesis.</text>
</comment>
<comment type="caution">
    <text evidence="9">The sequence shown here is derived from an EMBL/GenBank/DDBJ whole genome shotgun (WGS) entry which is preliminary data.</text>
</comment>
<dbReference type="AlphaFoldDB" id="A0A545UBK1"/>
<reference evidence="9 10" key="1">
    <citation type="submission" date="2019-07" db="EMBL/GenBank/DDBJ databases">
        <title>Draft genome for Aliikangiella sp. M105.</title>
        <authorList>
            <person name="Wang G."/>
        </authorList>
    </citation>
    <scope>NUCLEOTIDE SEQUENCE [LARGE SCALE GENOMIC DNA]</scope>
    <source>
        <strain evidence="9 10">M105</strain>
    </source>
</reference>
<feature type="region of interest" description="Disordered" evidence="7">
    <location>
        <begin position="47"/>
        <end position="72"/>
    </location>
</feature>
<evidence type="ECO:0000256" key="5">
    <source>
        <dbReference type="ARBA" id="ARBA00023070"/>
    </source>
</evidence>
<dbReference type="SUPFAM" id="SSF51905">
    <property type="entry name" value="FAD/NAD(P)-binding domain"/>
    <property type="match status" value="1"/>
</dbReference>
<dbReference type="RefSeq" id="WP_142894249.1">
    <property type="nucleotide sequence ID" value="NZ_ML660165.1"/>
</dbReference>
<keyword evidence="10" id="KW-1185">Reference proteome</keyword>
<proteinExistence type="inferred from homology"/>
<dbReference type="Gene3D" id="3.90.660.10">
    <property type="match status" value="1"/>
</dbReference>
<protein>
    <recommendedName>
        <fullName evidence="4">Tryptophan 2-monooxygenase</fullName>
        <ecNumber evidence="3">1.13.12.3</ecNumber>
    </recommendedName>
</protein>
<comment type="similarity">
    <text evidence="2">Belongs to the tryptophan 2-monooxygenase family.</text>
</comment>
<keyword evidence="5" id="KW-0073">Auxin biosynthesis</keyword>
<dbReference type="Proteomes" id="UP000315439">
    <property type="component" value="Unassembled WGS sequence"/>
</dbReference>
<dbReference type="GO" id="GO:0001716">
    <property type="term" value="F:L-amino-acid oxidase activity"/>
    <property type="evidence" value="ECO:0007669"/>
    <property type="project" value="TreeGrafter"/>
</dbReference>
<evidence type="ECO:0000256" key="1">
    <source>
        <dbReference type="ARBA" id="ARBA00004814"/>
    </source>
</evidence>
<dbReference type="SUPFAM" id="SSF54373">
    <property type="entry name" value="FAD-linked reductases, C-terminal domain"/>
    <property type="match status" value="1"/>
</dbReference>
<feature type="compositionally biased region" description="Pro residues" evidence="7">
    <location>
        <begin position="56"/>
        <end position="69"/>
    </location>
</feature>
<evidence type="ECO:0000256" key="6">
    <source>
        <dbReference type="ARBA" id="ARBA00047321"/>
    </source>
</evidence>
<evidence type="ECO:0000313" key="9">
    <source>
        <dbReference type="EMBL" id="TQV86842.1"/>
    </source>
</evidence>
<dbReference type="InterPro" id="IPR036188">
    <property type="entry name" value="FAD/NAD-bd_sf"/>
</dbReference>
<evidence type="ECO:0000256" key="3">
    <source>
        <dbReference type="ARBA" id="ARBA00012535"/>
    </source>
</evidence>
<comment type="catalytic activity">
    <reaction evidence="6">
        <text>L-tryptophan + O2 = indole-3-acetamide + CO2 + H2O</text>
        <dbReference type="Rhea" id="RHEA:16165"/>
        <dbReference type="ChEBI" id="CHEBI:15377"/>
        <dbReference type="ChEBI" id="CHEBI:15379"/>
        <dbReference type="ChEBI" id="CHEBI:16031"/>
        <dbReference type="ChEBI" id="CHEBI:16526"/>
        <dbReference type="ChEBI" id="CHEBI:57912"/>
        <dbReference type="EC" id="1.13.12.3"/>
    </reaction>
</comment>